<name>A0A9W9D753_9PLEO</name>
<keyword evidence="2" id="KW-1185">Reference proteome</keyword>
<proteinExistence type="predicted"/>
<dbReference type="OrthoDB" id="3688572at2759"/>
<dbReference type="Proteomes" id="UP001140510">
    <property type="component" value="Unassembled WGS sequence"/>
</dbReference>
<comment type="caution">
    <text evidence="1">The sequence shown here is derived from an EMBL/GenBank/DDBJ whole genome shotgun (WGS) entry which is preliminary data.</text>
</comment>
<dbReference type="AlphaFoldDB" id="A0A9W9D753"/>
<sequence>MPPPDLPAPTFNLPLSKRHPQHTVSILNYDPSKDYHGQATIEVQTGGSSRKPVNAGNVGGDNLSKVVAGTLDRTCGSQYDEYLVRTVAAEWTNKDTRRMLISIIIRVHLTTDDKGQENYWDIEIWGSPTQFSAHGNLKPCATRRYIDSLLDMYKEQAEQAEQHFPDWKGIFSRDTRVIIDG</sequence>
<reference evidence="1" key="1">
    <citation type="submission" date="2022-10" db="EMBL/GenBank/DDBJ databases">
        <title>Tapping the CABI collections for fungal endophytes: first genome assemblies for Collariella, Neodidymelliopsis, Ascochyta clinopodiicola, Didymella pomorum, Didymosphaeria variabile, Neocosmospora piperis and Neocucurbitaria cava.</title>
        <authorList>
            <person name="Hill R."/>
        </authorList>
    </citation>
    <scope>NUCLEOTIDE SEQUENCE</scope>
    <source>
        <strain evidence="1">IMI 355091</strain>
    </source>
</reference>
<organism evidence="1 2">
    <name type="scientific">Didymella pomorum</name>
    <dbReference type="NCBI Taxonomy" id="749634"/>
    <lineage>
        <taxon>Eukaryota</taxon>
        <taxon>Fungi</taxon>
        <taxon>Dikarya</taxon>
        <taxon>Ascomycota</taxon>
        <taxon>Pezizomycotina</taxon>
        <taxon>Dothideomycetes</taxon>
        <taxon>Pleosporomycetidae</taxon>
        <taxon>Pleosporales</taxon>
        <taxon>Pleosporineae</taxon>
        <taxon>Didymellaceae</taxon>
        <taxon>Didymella</taxon>
    </lineage>
</organism>
<gene>
    <name evidence="1" type="ORF">N0V91_005535</name>
</gene>
<evidence type="ECO:0000313" key="2">
    <source>
        <dbReference type="Proteomes" id="UP001140510"/>
    </source>
</evidence>
<evidence type="ECO:0000313" key="1">
    <source>
        <dbReference type="EMBL" id="KAJ4404992.1"/>
    </source>
</evidence>
<dbReference type="EMBL" id="JAPEVA010000038">
    <property type="protein sequence ID" value="KAJ4404992.1"/>
    <property type="molecule type" value="Genomic_DNA"/>
</dbReference>
<protein>
    <submittedName>
        <fullName evidence="1">Uncharacterized protein</fullName>
    </submittedName>
</protein>
<accession>A0A9W9D753</accession>